<evidence type="ECO:0000313" key="2">
    <source>
        <dbReference type="Proteomes" id="UP000664122"/>
    </source>
</evidence>
<proteinExistence type="predicted"/>
<gene>
    <name evidence="1" type="ORF">J1C48_04130</name>
</gene>
<keyword evidence="2" id="KW-1185">Reference proteome</keyword>
<protein>
    <submittedName>
        <fullName evidence="1">Uncharacterized protein</fullName>
    </submittedName>
</protein>
<comment type="caution">
    <text evidence="1">The sequence shown here is derived from an EMBL/GenBank/DDBJ whole genome shotgun (WGS) entry which is preliminary data.</text>
</comment>
<organism evidence="1 2">
    <name type="scientific">Jiella flava</name>
    <dbReference type="NCBI Taxonomy" id="2816857"/>
    <lineage>
        <taxon>Bacteria</taxon>
        <taxon>Pseudomonadati</taxon>
        <taxon>Pseudomonadota</taxon>
        <taxon>Alphaproteobacteria</taxon>
        <taxon>Hyphomicrobiales</taxon>
        <taxon>Aurantimonadaceae</taxon>
        <taxon>Jiella</taxon>
    </lineage>
</organism>
<accession>A0A939FYM3</accession>
<name>A0A939FYM3_9HYPH</name>
<reference evidence="1" key="1">
    <citation type="submission" date="2021-03" db="EMBL/GenBank/DDBJ databases">
        <title>Whole genome sequence of Jiella sp. CQZ9-1.</title>
        <authorList>
            <person name="Tuo L."/>
        </authorList>
    </citation>
    <scope>NUCLEOTIDE SEQUENCE</scope>
    <source>
        <strain evidence="1">CQZ9-1</strain>
    </source>
</reference>
<dbReference type="AlphaFoldDB" id="A0A939FYM3"/>
<dbReference type="Proteomes" id="UP000664122">
    <property type="component" value="Unassembled WGS sequence"/>
</dbReference>
<dbReference type="EMBL" id="JAFMPP010000002">
    <property type="protein sequence ID" value="MBO0661754.1"/>
    <property type="molecule type" value="Genomic_DNA"/>
</dbReference>
<evidence type="ECO:0000313" key="1">
    <source>
        <dbReference type="EMBL" id="MBO0661754.1"/>
    </source>
</evidence>
<dbReference type="RefSeq" id="WP_207256449.1">
    <property type="nucleotide sequence ID" value="NZ_JAFMPP010000002.1"/>
</dbReference>
<sequence length="189" mass="21823">MPLNWNATIDFGWCEAGDELKPASDFQSIRKRVWSWWDYKRKKGLLSGPFLDWVTWEAPNGNHHANWKMHIPEEFHEEITFVIKDRAEKVLGTLEYDVIQQEKIWNLNGTMFYALKGTEEHYAKDIEIIPKPQGLIWSRRASAARALGPAARERDWANGRIIRAPTKGLPMPAEARAIVRTGGTIKRDI</sequence>